<accession>A0A3N2DDC7</accession>
<feature type="region of interest" description="Disordered" evidence="1">
    <location>
        <begin position="98"/>
        <end position="149"/>
    </location>
</feature>
<dbReference type="EMBL" id="RKHQ01000001">
    <property type="protein sequence ID" value="ROR97783.1"/>
    <property type="molecule type" value="Genomic_DNA"/>
</dbReference>
<gene>
    <name evidence="2" type="ORF">EDD28_2391</name>
</gene>
<keyword evidence="3" id="KW-1185">Reference proteome</keyword>
<sequence>MDDWGRPPKLLTLVGLYDEHSIKFDYDWRSRFHIPFSPGVTQTWREAWALFLELREDPSSRVAAAMAGWERPVSHEEIALLDLLDTLRAVNWDPKKGPYEPLPRPWPDPNKTRIGRATRPQSEILAALRARAPKSRPPRDARGRFIKRR</sequence>
<reference evidence="2 3" key="1">
    <citation type="submission" date="2018-11" db="EMBL/GenBank/DDBJ databases">
        <title>Sequencing the genomes of 1000 actinobacteria strains.</title>
        <authorList>
            <person name="Klenk H.-P."/>
        </authorList>
    </citation>
    <scope>NUCLEOTIDE SEQUENCE [LARGE SCALE GENOMIC DNA]</scope>
    <source>
        <strain evidence="2 3">DSM 13521</strain>
    </source>
</reference>
<proteinExistence type="predicted"/>
<comment type="caution">
    <text evidence="2">The sequence shown here is derived from an EMBL/GenBank/DDBJ whole genome shotgun (WGS) entry which is preliminary data.</text>
</comment>
<organism evidence="2 3">
    <name type="scientific">Salana multivorans</name>
    <dbReference type="NCBI Taxonomy" id="120377"/>
    <lineage>
        <taxon>Bacteria</taxon>
        <taxon>Bacillati</taxon>
        <taxon>Actinomycetota</taxon>
        <taxon>Actinomycetes</taxon>
        <taxon>Micrococcales</taxon>
        <taxon>Beutenbergiaceae</taxon>
        <taxon>Salana</taxon>
    </lineage>
</organism>
<dbReference type="AlphaFoldDB" id="A0A3N2DDC7"/>
<evidence type="ECO:0000313" key="2">
    <source>
        <dbReference type="EMBL" id="ROR97783.1"/>
    </source>
</evidence>
<protein>
    <submittedName>
        <fullName evidence="2">Uncharacterized protein</fullName>
    </submittedName>
</protein>
<evidence type="ECO:0000313" key="3">
    <source>
        <dbReference type="Proteomes" id="UP000275356"/>
    </source>
</evidence>
<dbReference type="Proteomes" id="UP000275356">
    <property type="component" value="Unassembled WGS sequence"/>
</dbReference>
<evidence type="ECO:0000256" key="1">
    <source>
        <dbReference type="SAM" id="MobiDB-lite"/>
    </source>
</evidence>
<name>A0A3N2DDC7_9MICO</name>